<name>A0A1G6LDG3_9FIRM</name>
<organism evidence="2 3">
    <name type="scientific">Succiniclasticum ruminis</name>
    <dbReference type="NCBI Taxonomy" id="40841"/>
    <lineage>
        <taxon>Bacteria</taxon>
        <taxon>Bacillati</taxon>
        <taxon>Bacillota</taxon>
        <taxon>Negativicutes</taxon>
        <taxon>Acidaminococcales</taxon>
        <taxon>Acidaminococcaceae</taxon>
        <taxon>Succiniclasticum</taxon>
    </lineage>
</organism>
<gene>
    <name evidence="2" type="ORF">SAMN04487864_10727</name>
</gene>
<dbReference type="InterPro" id="IPR026870">
    <property type="entry name" value="Zinc_ribbon_dom"/>
</dbReference>
<dbReference type="EMBL" id="FMYW01000007">
    <property type="protein sequence ID" value="SDC41462.1"/>
    <property type="molecule type" value="Genomic_DNA"/>
</dbReference>
<keyword evidence="3" id="KW-1185">Reference proteome</keyword>
<reference evidence="3" key="1">
    <citation type="submission" date="2016-10" db="EMBL/GenBank/DDBJ databases">
        <authorList>
            <person name="Varghese N."/>
            <person name="Submissions S."/>
        </authorList>
    </citation>
    <scope>NUCLEOTIDE SEQUENCE [LARGE SCALE GENOMIC DNA]</scope>
    <source>
        <strain evidence="3">DSM 11005</strain>
    </source>
</reference>
<protein>
    <submittedName>
        <fullName evidence="2">Zinc-ribbon domain-containing protein</fullName>
    </submittedName>
</protein>
<dbReference type="AlphaFoldDB" id="A0A1G6LDG3"/>
<evidence type="ECO:0000313" key="3">
    <source>
        <dbReference type="Proteomes" id="UP000198943"/>
    </source>
</evidence>
<dbReference type="Proteomes" id="UP000198943">
    <property type="component" value="Unassembled WGS sequence"/>
</dbReference>
<proteinExistence type="predicted"/>
<dbReference type="OrthoDB" id="1895190at2"/>
<evidence type="ECO:0000259" key="1">
    <source>
        <dbReference type="Pfam" id="PF13240"/>
    </source>
</evidence>
<accession>A0A1G6LDG3</accession>
<dbReference type="Pfam" id="PF13240">
    <property type="entry name" value="Zn_Ribbon_1"/>
    <property type="match status" value="1"/>
</dbReference>
<feature type="domain" description="Zinc-ribbon" evidence="1">
    <location>
        <begin position="11"/>
        <end position="31"/>
    </location>
</feature>
<dbReference type="RefSeq" id="WP_093730222.1">
    <property type="nucleotide sequence ID" value="NZ_FMYW01000007.1"/>
</dbReference>
<evidence type="ECO:0000313" key="2">
    <source>
        <dbReference type="EMBL" id="SDC41462.1"/>
    </source>
</evidence>
<sequence>MEDNFENTTVFCKECGRQLNPGDKFCRECGSTQTQEVNIEHVNVEKKMRLRAAELLPCLKLPAGYMPLMSDGLPARGGMPDPREAHNPNYQPPVFRPMIKDLSVKHDKPVEISSAEIEVFNLRCSYFSPPYDNEEKMKWYPAGDYCFHLIRTSKGARCRIEFHSYSDNREEEFDANTFALTRLDRLLKERDVAQLDGYSVHSPGAANHMDLLVQYAGGERIAATGIPPQNNQYFNEEWFIDFFRNLSGAFGKNIFTDSFKEREQAEQAFAAGWNSAVNNAAGTSSGNAADSSWQCNCGQYNTGPFCINCGQVRPKT</sequence>